<evidence type="ECO:0000313" key="2">
    <source>
        <dbReference type="EMBL" id="CAI9721778.1"/>
    </source>
</evidence>
<organism evidence="2 3">
    <name type="scientific">Octopus vulgaris</name>
    <name type="common">Common octopus</name>
    <dbReference type="NCBI Taxonomy" id="6645"/>
    <lineage>
        <taxon>Eukaryota</taxon>
        <taxon>Metazoa</taxon>
        <taxon>Spiralia</taxon>
        <taxon>Lophotrochozoa</taxon>
        <taxon>Mollusca</taxon>
        <taxon>Cephalopoda</taxon>
        <taxon>Coleoidea</taxon>
        <taxon>Octopodiformes</taxon>
        <taxon>Octopoda</taxon>
        <taxon>Incirrata</taxon>
        <taxon>Octopodidae</taxon>
        <taxon>Octopus</taxon>
    </lineage>
</organism>
<protein>
    <recommendedName>
        <fullName evidence="4">Transposase IS30-like HTH domain-containing protein</fullName>
    </recommendedName>
</protein>
<gene>
    <name evidence="2" type="ORF">OCTVUL_1B024908</name>
</gene>
<reference evidence="2" key="1">
    <citation type="submission" date="2023-08" db="EMBL/GenBank/DDBJ databases">
        <authorList>
            <person name="Alioto T."/>
            <person name="Alioto T."/>
            <person name="Gomez Garrido J."/>
        </authorList>
    </citation>
    <scope>NUCLEOTIDE SEQUENCE</scope>
</reference>
<dbReference type="EMBL" id="OX597817">
    <property type="protein sequence ID" value="CAI9721778.1"/>
    <property type="molecule type" value="Genomic_DNA"/>
</dbReference>
<evidence type="ECO:0000256" key="1">
    <source>
        <dbReference type="SAM" id="MobiDB-lite"/>
    </source>
</evidence>
<dbReference type="Proteomes" id="UP001162480">
    <property type="component" value="Chromosome 4"/>
</dbReference>
<keyword evidence="3" id="KW-1185">Reference proteome</keyword>
<evidence type="ECO:0008006" key="4">
    <source>
        <dbReference type="Google" id="ProtNLM"/>
    </source>
</evidence>
<dbReference type="AlphaFoldDB" id="A0AA36F426"/>
<feature type="region of interest" description="Disordered" evidence="1">
    <location>
        <begin position="55"/>
        <end position="77"/>
    </location>
</feature>
<proteinExistence type="predicted"/>
<accession>A0AA36F426</accession>
<sequence length="103" mass="11553">MRVQVCVYFGYNIIMSKKKDITASEKQKITKLLSDGMTSLNILKLLGRDHRTIKKTTEDIAKNRKPRSGKGSKNLSTTDKRELKCIAAKNPLLSCDKTLGLLV</sequence>
<evidence type="ECO:0000313" key="3">
    <source>
        <dbReference type="Proteomes" id="UP001162480"/>
    </source>
</evidence>
<name>A0AA36F426_OCTVU</name>